<organism evidence="1 2">
    <name type="scientific">Diphasiastrum complanatum</name>
    <name type="common">Issler's clubmoss</name>
    <name type="synonym">Lycopodium complanatum</name>
    <dbReference type="NCBI Taxonomy" id="34168"/>
    <lineage>
        <taxon>Eukaryota</taxon>
        <taxon>Viridiplantae</taxon>
        <taxon>Streptophyta</taxon>
        <taxon>Embryophyta</taxon>
        <taxon>Tracheophyta</taxon>
        <taxon>Lycopodiopsida</taxon>
        <taxon>Lycopodiales</taxon>
        <taxon>Lycopodiaceae</taxon>
        <taxon>Lycopodioideae</taxon>
        <taxon>Diphasiastrum</taxon>
    </lineage>
</organism>
<proteinExistence type="predicted"/>
<dbReference type="Proteomes" id="UP001162992">
    <property type="component" value="Chromosome 5"/>
</dbReference>
<dbReference type="EMBL" id="CM055096">
    <property type="protein sequence ID" value="KAJ7555417.1"/>
    <property type="molecule type" value="Genomic_DNA"/>
</dbReference>
<gene>
    <name evidence="1" type="ORF">O6H91_05G036500</name>
</gene>
<comment type="caution">
    <text evidence="1">The sequence shown here is derived from an EMBL/GenBank/DDBJ whole genome shotgun (WGS) entry which is preliminary data.</text>
</comment>
<sequence>MDEEDEEWDLAAIDELEKKAQEANAARRASQAYPSLHTNPFSSRQQPAPSPAASFLTPHFYSAETVKPTGVQSSNARNPSPHPAESQKLHEVLLEKEGAISLLRSRLKQTEQDLYEIRRRVSTQTLAQPTSQQQQRELEHLSSQLMFKDQEILEVKRACVEKEERLKSVLDTAAALRQEVETLKRKREIGRKPCQGVVEAMNYLESKEPLSGLNSEKNNNTQGACKLIGNRSQNLSKELHDQWIAPWSSQKVFKVPPDIPSQKQLKDPPDMPIKFGSTNSPERKCSDLGISSSNTASAQMETFEFPILDERDKTSPLANGGCATSNDKSTVFSCNGIQAHELTTGEPIVASRHKFTDREYPTRAQVLIKNSESLSENDEGISHIADNMSTIWRAKDTKEAGCDLVAKLFAYCQPQLHMLLKFDGSQNPVEQKSYEEEDMNYSLWFLNVPNNKGILRENTVSEDGSGVSLKLHNALALVSNGLSSTVTLLGPLIEYCCCVGKAQLVQSSMCLLSCIVQHDRCCREKLLGRTSSYQLMEMGENMTFSQKLNVRVKGSGWLITAMEKFLINLPLTLTDQVTDSGGLYFASPRITCHLNQGVKNGMKVHSPNTVLDGQSYHQAGSCVEESESKDTVVQANVGNACDPCFFLRWALHLAITSTIPGIRYETVTLMRLLLMHTEPLTERAQFASLLFKERLFLLLKKGAGVHVQLQTLRLVHLLLHCPDILKKVCKDGETKKNVDISASARGQKGYLKSDPRFVDVAAMGEKLEKLDKIEQNFESRFCGEAQLEVIGHCTDLLEGLSACISFTGVSLQEYALRRGALRVLAFIATSGDNGPEFLLQDIAVIDTDDGGRPTKECQQGGQMKAPPHFIGERACDERLDPVSADSKDPSKRSPASGPVLTSDRKVTDTRGRKEQGYGSQNIPSLLVTLINSELLVEEEEQMAATSTQRGSLIREALTLLCRLASHTIHSSVVVALLTRDKCTLRTGVNVMNRLIRQGSQIDASQNMLNSSVSAPDLTDLAKSLRRRLIAGPTL</sequence>
<reference evidence="2" key="1">
    <citation type="journal article" date="2024" name="Proc. Natl. Acad. Sci. U.S.A.">
        <title>Extraordinary preservation of gene collinearity over three hundred million years revealed in homosporous lycophytes.</title>
        <authorList>
            <person name="Li C."/>
            <person name="Wickell D."/>
            <person name="Kuo L.Y."/>
            <person name="Chen X."/>
            <person name="Nie B."/>
            <person name="Liao X."/>
            <person name="Peng D."/>
            <person name="Ji J."/>
            <person name="Jenkins J."/>
            <person name="Williams M."/>
            <person name="Shu S."/>
            <person name="Plott C."/>
            <person name="Barry K."/>
            <person name="Rajasekar S."/>
            <person name="Grimwood J."/>
            <person name="Han X."/>
            <person name="Sun S."/>
            <person name="Hou Z."/>
            <person name="He W."/>
            <person name="Dai G."/>
            <person name="Sun C."/>
            <person name="Schmutz J."/>
            <person name="Leebens-Mack J.H."/>
            <person name="Li F.W."/>
            <person name="Wang L."/>
        </authorList>
    </citation>
    <scope>NUCLEOTIDE SEQUENCE [LARGE SCALE GENOMIC DNA]</scope>
    <source>
        <strain evidence="2">cv. PW_Plant_1</strain>
    </source>
</reference>
<name>A0ACC2DMA0_DIPCM</name>
<keyword evidence="2" id="KW-1185">Reference proteome</keyword>
<evidence type="ECO:0000313" key="2">
    <source>
        <dbReference type="Proteomes" id="UP001162992"/>
    </source>
</evidence>
<evidence type="ECO:0000313" key="1">
    <source>
        <dbReference type="EMBL" id="KAJ7555417.1"/>
    </source>
</evidence>
<protein>
    <submittedName>
        <fullName evidence="1">Uncharacterized protein</fullName>
    </submittedName>
</protein>
<accession>A0ACC2DMA0</accession>